<gene>
    <name evidence="1" type="ORF">DYH56_05780</name>
</gene>
<sequence>MNDIKIIKIEDEKNGIYRVVLETPKGVARMWITDDDYNSGVLNDIGSDASSYLVKYKDEIEKELRKYKLK</sequence>
<proteinExistence type="predicted"/>
<organism evidence="1 2">
    <name type="scientific">Psychrilyobacter piezotolerans</name>
    <dbReference type="NCBI Taxonomy" id="2293438"/>
    <lineage>
        <taxon>Bacteria</taxon>
        <taxon>Fusobacteriati</taxon>
        <taxon>Fusobacteriota</taxon>
        <taxon>Fusobacteriia</taxon>
        <taxon>Fusobacteriales</taxon>
        <taxon>Fusobacteriaceae</taxon>
        <taxon>Psychrilyobacter</taxon>
    </lineage>
</organism>
<comment type="caution">
    <text evidence="1">The sequence shown here is derived from an EMBL/GenBank/DDBJ whole genome shotgun (WGS) entry which is preliminary data.</text>
</comment>
<dbReference type="EMBL" id="QUAJ01000007">
    <property type="protein sequence ID" value="REI41921.1"/>
    <property type="molecule type" value="Genomic_DNA"/>
</dbReference>
<evidence type="ECO:0000313" key="1">
    <source>
        <dbReference type="EMBL" id="REI41921.1"/>
    </source>
</evidence>
<protein>
    <submittedName>
        <fullName evidence="1">Uncharacterized protein</fullName>
    </submittedName>
</protein>
<evidence type="ECO:0000313" key="2">
    <source>
        <dbReference type="Proteomes" id="UP000263486"/>
    </source>
</evidence>
<name>A0ABX9KIE0_9FUSO</name>
<reference evidence="1 2" key="1">
    <citation type="submission" date="2018-08" db="EMBL/GenBank/DDBJ databases">
        <title>Draft genome sequence of Psychrilyobacter sp. strain SD5 isolated from Black Sea water.</title>
        <authorList>
            <person name="Yadav S."/>
            <person name="Villanueva L."/>
            <person name="Damste J.S.S."/>
        </authorList>
    </citation>
    <scope>NUCLEOTIDE SEQUENCE [LARGE SCALE GENOMIC DNA]</scope>
    <source>
        <strain evidence="1 2">SD5</strain>
    </source>
</reference>
<dbReference type="RefSeq" id="WP_114641917.1">
    <property type="nucleotide sequence ID" value="NZ_JAACIO010000006.1"/>
</dbReference>
<accession>A0ABX9KIE0</accession>
<keyword evidence="2" id="KW-1185">Reference proteome</keyword>
<dbReference type="Proteomes" id="UP000263486">
    <property type="component" value="Unassembled WGS sequence"/>
</dbReference>